<name>A0AA42DQF0_9FIRM</name>
<dbReference type="SUPFAM" id="SSF52402">
    <property type="entry name" value="Adenine nucleotide alpha hydrolases-like"/>
    <property type="match status" value="1"/>
</dbReference>
<organism evidence="1 2">
    <name type="scientific">Holtiella tumoricola</name>
    <dbReference type="NCBI Taxonomy" id="3018743"/>
    <lineage>
        <taxon>Bacteria</taxon>
        <taxon>Bacillati</taxon>
        <taxon>Bacillota</taxon>
        <taxon>Clostridia</taxon>
        <taxon>Lachnospirales</taxon>
        <taxon>Cellulosilyticaceae</taxon>
        <taxon>Holtiella</taxon>
    </lineage>
</organism>
<protein>
    <submittedName>
        <fullName evidence="1">Uncharacterized protein</fullName>
    </submittedName>
</protein>
<dbReference type="PANTHER" id="PTHR45569:SF1">
    <property type="entry name" value="SENSOR PROTEIN KDPD"/>
    <property type="match status" value="1"/>
</dbReference>
<dbReference type="Proteomes" id="UP001169242">
    <property type="component" value="Unassembled WGS sequence"/>
</dbReference>
<proteinExistence type="predicted"/>
<dbReference type="InterPro" id="IPR052023">
    <property type="entry name" value="Histidine_kinase_KdpD"/>
</dbReference>
<reference evidence="1" key="1">
    <citation type="journal article" date="2023" name="Int. J. Syst. Evol. Microbiol.">
        <title>&lt;i&gt;Holtiella tumoricola&lt;/i&gt; gen. nov. sp. nov., isolated from a human clinical sample.</title>
        <authorList>
            <person name="Allen-Vercoe E."/>
            <person name="Daigneault M.C."/>
            <person name="Vancuren S.J."/>
            <person name="Cochrane K."/>
            <person name="O'Neal L.L."/>
            <person name="Sankaranarayanan K."/>
            <person name="Lawson P.A."/>
        </authorList>
    </citation>
    <scope>NUCLEOTIDE SEQUENCE</scope>
    <source>
        <strain evidence="1">CC70A</strain>
    </source>
</reference>
<dbReference type="PANTHER" id="PTHR45569">
    <property type="entry name" value="SENSOR PROTEIN KDPD"/>
    <property type="match status" value="1"/>
</dbReference>
<evidence type="ECO:0000313" key="1">
    <source>
        <dbReference type="EMBL" id="MDA3733395.1"/>
    </source>
</evidence>
<sequence>MNKVLVCITIQENSKRLIRKGYDLATEKNGELHIIHIRKGETIFESPDSSLLFEELFVYGSELGGQVHFLCSTDIPKTIHEFIIKNNITQLIIGKPPVSSHAPSISTVYEQLIQLPETVEVCVLDREEN</sequence>
<dbReference type="GO" id="GO:0000155">
    <property type="term" value="F:phosphorelay sensor kinase activity"/>
    <property type="evidence" value="ECO:0007669"/>
    <property type="project" value="TreeGrafter"/>
</dbReference>
<dbReference type="RefSeq" id="WP_271013233.1">
    <property type="nucleotide sequence ID" value="NZ_JAQIFT010000062.1"/>
</dbReference>
<accession>A0AA42DQF0</accession>
<keyword evidence="2" id="KW-1185">Reference proteome</keyword>
<dbReference type="GO" id="GO:0005886">
    <property type="term" value="C:plasma membrane"/>
    <property type="evidence" value="ECO:0007669"/>
    <property type="project" value="TreeGrafter"/>
</dbReference>
<dbReference type="AlphaFoldDB" id="A0AA42DQF0"/>
<gene>
    <name evidence="1" type="ORF">PBV87_18105</name>
</gene>
<comment type="caution">
    <text evidence="1">The sequence shown here is derived from an EMBL/GenBank/DDBJ whole genome shotgun (WGS) entry which is preliminary data.</text>
</comment>
<evidence type="ECO:0000313" key="2">
    <source>
        <dbReference type="Proteomes" id="UP001169242"/>
    </source>
</evidence>
<dbReference type="EMBL" id="JAQIFT010000062">
    <property type="protein sequence ID" value="MDA3733395.1"/>
    <property type="molecule type" value="Genomic_DNA"/>
</dbReference>